<accession>A0ABD0V2W5</accession>
<reference evidence="1 2" key="1">
    <citation type="journal article" date="2024" name="Plant Biotechnol. J.">
        <title>Dendrobium thyrsiflorum genome and its molecular insights into genes involved in important horticultural traits.</title>
        <authorList>
            <person name="Chen B."/>
            <person name="Wang J.Y."/>
            <person name="Zheng P.J."/>
            <person name="Li K.L."/>
            <person name="Liang Y.M."/>
            <person name="Chen X.F."/>
            <person name="Zhang C."/>
            <person name="Zhao X."/>
            <person name="He X."/>
            <person name="Zhang G.Q."/>
            <person name="Liu Z.J."/>
            <person name="Xu Q."/>
        </authorList>
    </citation>
    <scope>NUCLEOTIDE SEQUENCE [LARGE SCALE GENOMIC DNA]</scope>
    <source>
        <strain evidence="1">GZMU011</strain>
    </source>
</reference>
<proteinExistence type="predicted"/>
<evidence type="ECO:0000313" key="2">
    <source>
        <dbReference type="Proteomes" id="UP001552299"/>
    </source>
</evidence>
<dbReference type="Proteomes" id="UP001552299">
    <property type="component" value="Unassembled WGS sequence"/>
</dbReference>
<dbReference type="AlphaFoldDB" id="A0ABD0V2W5"/>
<evidence type="ECO:0000313" key="1">
    <source>
        <dbReference type="EMBL" id="KAL0916986.1"/>
    </source>
</evidence>
<protein>
    <submittedName>
        <fullName evidence="1">Uncharacterized protein</fullName>
    </submittedName>
</protein>
<name>A0ABD0V2W5_DENTH</name>
<gene>
    <name evidence="1" type="ORF">M5K25_014542</name>
</gene>
<dbReference type="EMBL" id="JANQDX010000011">
    <property type="protein sequence ID" value="KAL0916986.1"/>
    <property type="molecule type" value="Genomic_DNA"/>
</dbReference>
<comment type="caution">
    <text evidence="1">The sequence shown here is derived from an EMBL/GenBank/DDBJ whole genome shotgun (WGS) entry which is preliminary data.</text>
</comment>
<organism evidence="1 2">
    <name type="scientific">Dendrobium thyrsiflorum</name>
    <name type="common">Pinecone-like raceme dendrobium</name>
    <name type="synonym">Orchid</name>
    <dbReference type="NCBI Taxonomy" id="117978"/>
    <lineage>
        <taxon>Eukaryota</taxon>
        <taxon>Viridiplantae</taxon>
        <taxon>Streptophyta</taxon>
        <taxon>Embryophyta</taxon>
        <taxon>Tracheophyta</taxon>
        <taxon>Spermatophyta</taxon>
        <taxon>Magnoliopsida</taxon>
        <taxon>Liliopsida</taxon>
        <taxon>Asparagales</taxon>
        <taxon>Orchidaceae</taxon>
        <taxon>Epidendroideae</taxon>
        <taxon>Malaxideae</taxon>
        <taxon>Dendrobiinae</taxon>
        <taxon>Dendrobium</taxon>
    </lineage>
</organism>
<sequence>MDESLPSMDESLSSMVENFSTNWDLICSIFPSKTSTFFVVIGSELLFRNGILTESCKRLPGMASEILKLKESISAGNAISSASDTSRELDGGSGIFVSKEVKLTDGILTQEGVSISQLEPKHAKDGVAADQHHINAEDQTVLDLHYFEVVRKAIAVVVKSVFSKEALDLVERRLDRCMQETENTLPNATPPDKQLEDVIIVHNLQQSNAVEANNLLF</sequence>
<keyword evidence="2" id="KW-1185">Reference proteome</keyword>